<dbReference type="EMBL" id="CAJOBH010047059">
    <property type="protein sequence ID" value="CAF4360242.1"/>
    <property type="molecule type" value="Genomic_DNA"/>
</dbReference>
<dbReference type="EMBL" id="CAJOBJ010164528">
    <property type="protein sequence ID" value="CAF4859236.1"/>
    <property type="molecule type" value="Genomic_DNA"/>
</dbReference>
<dbReference type="EMBL" id="CAJOBG010006666">
    <property type="protein sequence ID" value="CAF4193965.1"/>
    <property type="molecule type" value="Genomic_DNA"/>
</dbReference>
<feature type="coiled-coil region" evidence="1">
    <location>
        <begin position="147"/>
        <end position="180"/>
    </location>
</feature>
<organism evidence="3 6">
    <name type="scientific">Rotaria magnacalcarata</name>
    <dbReference type="NCBI Taxonomy" id="392030"/>
    <lineage>
        <taxon>Eukaryota</taxon>
        <taxon>Metazoa</taxon>
        <taxon>Spiralia</taxon>
        <taxon>Gnathifera</taxon>
        <taxon>Rotifera</taxon>
        <taxon>Eurotatoria</taxon>
        <taxon>Bdelloidea</taxon>
        <taxon>Philodinida</taxon>
        <taxon>Philodinidae</taxon>
        <taxon>Rotaria</taxon>
    </lineage>
</organism>
<reference evidence="3" key="1">
    <citation type="submission" date="2021-02" db="EMBL/GenBank/DDBJ databases">
        <authorList>
            <person name="Nowell W R."/>
        </authorList>
    </citation>
    <scope>NUCLEOTIDE SEQUENCE</scope>
</reference>
<protein>
    <submittedName>
        <fullName evidence="3">Uncharacterized protein</fullName>
    </submittedName>
</protein>
<keyword evidence="1" id="KW-0175">Coiled coil</keyword>
<feature type="region of interest" description="Disordered" evidence="2">
    <location>
        <begin position="87"/>
        <end position="144"/>
    </location>
</feature>
<evidence type="ECO:0000256" key="1">
    <source>
        <dbReference type="SAM" id="Coils"/>
    </source>
</evidence>
<evidence type="ECO:0000313" key="5">
    <source>
        <dbReference type="EMBL" id="CAF4859236.1"/>
    </source>
</evidence>
<evidence type="ECO:0000313" key="4">
    <source>
        <dbReference type="EMBL" id="CAF4360242.1"/>
    </source>
</evidence>
<name>A0A820AWY3_9BILA</name>
<evidence type="ECO:0000313" key="3">
    <source>
        <dbReference type="EMBL" id="CAF4193965.1"/>
    </source>
</evidence>
<accession>A0A820AWY3</accession>
<proteinExistence type="predicted"/>
<comment type="caution">
    <text evidence="3">The sequence shown here is derived from an EMBL/GenBank/DDBJ whole genome shotgun (WGS) entry which is preliminary data.</text>
</comment>
<keyword evidence="6" id="KW-1185">Reference proteome</keyword>
<dbReference type="Proteomes" id="UP000663866">
    <property type="component" value="Unassembled WGS sequence"/>
</dbReference>
<sequence length="181" mass="20594">MKSHQPINEQPMSMTQHPMQGVAKFSAKSTKDAKEWLEDLAFRSAAIDIDMTTGWRKIYLYLDEQAAKWWRENQGNFEDWTCQIESKARASPLPPTTTTRSNSSKGTKHTCQKLNNSNGFKQECGMPHSKNSSNTLSPPPRNYAIQIESKQSLLAKLKAEQDEEERIARLVQQAQQIGEQP</sequence>
<dbReference type="AlphaFoldDB" id="A0A820AWY3"/>
<dbReference type="Proteomes" id="UP000681720">
    <property type="component" value="Unassembled WGS sequence"/>
</dbReference>
<gene>
    <name evidence="4" type="ORF">BYL167_LOCUS29868</name>
    <name evidence="5" type="ORF">GIL414_LOCUS49794</name>
    <name evidence="3" type="ORF">OVN521_LOCUS26002</name>
</gene>
<feature type="compositionally biased region" description="Polar residues" evidence="2">
    <location>
        <begin position="96"/>
        <end position="105"/>
    </location>
</feature>
<evidence type="ECO:0000256" key="2">
    <source>
        <dbReference type="SAM" id="MobiDB-lite"/>
    </source>
</evidence>
<evidence type="ECO:0000313" key="6">
    <source>
        <dbReference type="Proteomes" id="UP000663866"/>
    </source>
</evidence>
<dbReference type="Proteomes" id="UP000681967">
    <property type="component" value="Unassembled WGS sequence"/>
</dbReference>